<accession>A0A7G5IE50</accession>
<evidence type="ECO:0000313" key="1">
    <source>
        <dbReference type="EMBL" id="QMW21642.1"/>
    </source>
</evidence>
<organism evidence="1 2">
    <name type="scientific">Sandaracinobacteroides saxicola</name>
    <dbReference type="NCBI Taxonomy" id="2759707"/>
    <lineage>
        <taxon>Bacteria</taxon>
        <taxon>Pseudomonadati</taxon>
        <taxon>Pseudomonadota</taxon>
        <taxon>Alphaproteobacteria</taxon>
        <taxon>Sphingomonadales</taxon>
        <taxon>Sphingosinicellaceae</taxon>
        <taxon>Sandaracinobacteroides</taxon>
    </lineage>
</organism>
<dbReference type="Proteomes" id="UP000515292">
    <property type="component" value="Chromosome"/>
</dbReference>
<dbReference type="RefSeq" id="WP_182294489.1">
    <property type="nucleotide sequence ID" value="NZ_CP059851.1"/>
</dbReference>
<evidence type="ECO:0000313" key="2">
    <source>
        <dbReference type="Proteomes" id="UP000515292"/>
    </source>
</evidence>
<proteinExistence type="predicted"/>
<dbReference type="EMBL" id="CP059851">
    <property type="protein sequence ID" value="QMW21642.1"/>
    <property type="molecule type" value="Genomic_DNA"/>
</dbReference>
<sequence>MSSLRIAGQRVAAFCRRIVGMSKGDEKAQRRLQWLLDAPLFVDEALTARLFDAVVRPSYEVQSREVGEVSETARRRLLGGEAEAGYDLGLSFLTGALKLRGQVNAEREKTDTLTTSTMRTEVRVDTAGRRLEEIALVYLSNHPDRIVFIDTDGTATTFDGRTLSIQDLEAAAEDPPRMLAFIDIPRNTPIIPMACECEAGSTARLYENYIAQQWPTEAERPVYPADNADQDARRVYWRALADRFSSRVGMEVIEAAGAEGRFGWIDFRMPIGTAGDAMHLHLVPGGRYYTGVFAYNMVRRGYRQGIRMVGTLKAGIDLNVLAVFDR</sequence>
<dbReference type="AlphaFoldDB" id="A0A7G5IE50"/>
<protein>
    <submittedName>
        <fullName evidence="1">Uncharacterized protein</fullName>
    </submittedName>
</protein>
<dbReference type="KEGG" id="sand:H3309_09425"/>
<name>A0A7G5IE50_9SPHN</name>
<keyword evidence="2" id="KW-1185">Reference proteome</keyword>
<gene>
    <name evidence="1" type="ORF">H3309_09425</name>
</gene>
<reference evidence="1 2" key="1">
    <citation type="submission" date="2020-07" db="EMBL/GenBank/DDBJ databases">
        <title>Complete genome sequence for Sandaracinobacter sp. M6.</title>
        <authorList>
            <person name="Tang Y."/>
            <person name="Liu Q."/>
            <person name="Guo Z."/>
            <person name="Lei P."/>
            <person name="Huang B."/>
        </authorList>
    </citation>
    <scope>NUCLEOTIDE SEQUENCE [LARGE SCALE GENOMIC DNA]</scope>
    <source>
        <strain evidence="1 2">M6</strain>
    </source>
</reference>